<dbReference type="GeneTree" id="ENSGT01030000238886"/>
<dbReference type="STRING" id="8081.ENSPREP00000000845"/>
<evidence type="ECO:0000313" key="1">
    <source>
        <dbReference type="Ensembl" id="ENSPREP00000000845.1"/>
    </source>
</evidence>
<name>A0A3P9MUB3_POERE</name>
<sequence>QTSILLFHLQLSKPGTFNFSCIYLLNSLTSLHTLNTDLNTNLCLLIMKDVVLLQDSCQQHVLCCYMLELMMVFEEEDTEPSKTQCIFNFNSTLLPEVSVCSSRLYYCHLKIFRKKNNPYCILKTLLNTTECSNTCTICVKINCRVFSISTFAVNTDYFKHI</sequence>
<evidence type="ECO:0000313" key="2">
    <source>
        <dbReference type="Proteomes" id="UP000242638"/>
    </source>
</evidence>
<reference evidence="1" key="3">
    <citation type="submission" date="2025-09" db="UniProtKB">
        <authorList>
            <consortium name="Ensembl"/>
        </authorList>
    </citation>
    <scope>IDENTIFICATION</scope>
    <source>
        <strain evidence="1">Guanapo</strain>
    </source>
</reference>
<dbReference type="Bgee" id="ENSPREG00000000645">
    <property type="expression patterns" value="Expressed in head and 1 other cell type or tissue"/>
</dbReference>
<accession>A0A3P9MUB3</accession>
<keyword evidence="2" id="KW-1185">Reference proteome</keyword>
<reference evidence="1" key="2">
    <citation type="submission" date="2025-08" db="UniProtKB">
        <authorList>
            <consortium name="Ensembl"/>
        </authorList>
    </citation>
    <scope>IDENTIFICATION</scope>
    <source>
        <strain evidence="1">Guanapo</strain>
    </source>
</reference>
<reference evidence="2" key="1">
    <citation type="submission" date="2013-11" db="EMBL/GenBank/DDBJ databases">
        <title>The genomic landscape of the Guanapo guppy.</title>
        <authorList>
            <person name="Kuenstner A."/>
            <person name="Dreyer C."/>
        </authorList>
    </citation>
    <scope>NUCLEOTIDE SEQUENCE</scope>
    <source>
        <strain evidence="2">Guanapo</strain>
    </source>
</reference>
<protein>
    <submittedName>
        <fullName evidence="1">Uncharacterized protein</fullName>
    </submittedName>
</protein>
<dbReference type="Proteomes" id="UP000242638">
    <property type="component" value="Unassembled WGS sequence"/>
</dbReference>
<proteinExistence type="predicted"/>
<organism evidence="1 2">
    <name type="scientific">Poecilia reticulata</name>
    <name type="common">Guppy</name>
    <name type="synonym">Acanthophacelus reticulatus</name>
    <dbReference type="NCBI Taxonomy" id="8081"/>
    <lineage>
        <taxon>Eukaryota</taxon>
        <taxon>Metazoa</taxon>
        <taxon>Chordata</taxon>
        <taxon>Craniata</taxon>
        <taxon>Vertebrata</taxon>
        <taxon>Euteleostomi</taxon>
        <taxon>Actinopterygii</taxon>
        <taxon>Neopterygii</taxon>
        <taxon>Teleostei</taxon>
        <taxon>Neoteleostei</taxon>
        <taxon>Acanthomorphata</taxon>
        <taxon>Ovalentaria</taxon>
        <taxon>Atherinomorphae</taxon>
        <taxon>Cyprinodontiformes</taxon>
        <taxon>Poeciliidae</taxon>
        <taxon>Poeciliinae</taxon>
        <taxon>Poecilia</taxon>
    </lineage>
</organism>
<dbReference type="Ensembl" id="ENSPRET00000000881.1">
    <property type="protein sequence ID" value="ENSPREP00000000845.1"/>
    <property type="gene ID" value="ENSPREG00000000645.1"/>
</dbReference>
<dbReference type="AlphaFoldDB" id="A0A3P9MUB3"/>